<name>A0A839E565_9PSEU</name>
<sequence>MIVRWAAAINWRYALLASGFAVLATMRFGTGATAWGLVFAAAAAVNGWLAVHERQRASDDEKPMPSARDLTRSWKVHRGSLRRWRILACVAVAIGAGLLAVDPVLGLLAAATALLCLLRARRVRRDTDTLRQALSGTSFSEEPS</sequence>
<accession>A0A839E565</accession>
<keyword evidence="1" id="KW-1133">Transmembrane helix</keyword>
<gene>
    <name evidence="2" type="ORF">FHX42_003847</name>
</gene>
<reference evidence="2 3" key="1">
    <citation type="submission" date="2020-07" db="EMBL/GenBank/DDBJ databases">
        <title>Sequencing the genomes of 1000 actinobacteria strains.</title>
        <authorList>
            <person name="Klenk H.-P."/>
        </authorList>
    </citation>
    <scope>NUCLEOTIDE SEQUENCE [LARGE SCALE GENOMIC DNA]</scope>
    <source>
        <strain evidence="2 3">DSM 45975</strain>
    </source>
</reference>
<evidence type="ECO:0000313" key="2">
    <source>
        <dbReference type="EMBL" id="MBA8826471.1"/>
    </source>
</evidence>
<dbReference type="EMBL" id="JACGWZ010000005">
    <property type="protein sequence ID" value="MBA8826471.1"/>
    <property type="molecule type" value="Genomic_DNA"/>
</dbReference>
<keyword evidence="1" id="KW-0472">Membrane</keyword>
<dbReference type="RefSeq" id="WP_182545673.1">
    <property type="nucleotide sequence ID" value="NZ_JACGWZ010000005.1"/>
</dbReference>
<organism evidence="2 3">
    <name type="scientific">Halosaccharopolyspora lacisalsi</name>
    <dbReference type="NCBI Taxonomy" id="1000566"/>
    <lineage>
        <taxon>Bacteria</taxon>
        <taxon>Bacillati</taxon>
        <taxon>Actinomycetota</taxon>
        <taxon>Actinomycetes</taxon>
        <taxon>Pseudonocardiales</taxon>
        <taxon>Pseudonocardiaceae</taxon>
        <taxon>Halosaccharopolyspora</taxon>
    </lineage>
</organism>
<keyword evidence="1" id="KW-0812">Transmembrane</keyword>
<keyword evidence="3" id="KW-1185">Reference proteome</keyword>
<comment type="caution">
    <text evidence="2">The sequence shown here is derived from an EMBL/GenBank/DDBJ whole genome shotgun (WGS) entry which is preliminary data.</text>
</comment>
<proteinExistence type="predicted"/>
<evidence type="ECO:0000256" key="1">
    <source>
        <dbReference type="SAM" id="Phobius"/>
    </source>
</evidence>
<evidence type="ECO:0000313" key="3">
    <source>
        <dbReference type="Proteomes" id="UP000569329"/>
    </source>
</evidence>
<dbReference type="Proteomes" id="UP000569329">
    <property type="component" value="Unassembled WGS sequence"/>
</dbReference>
<protein>
    <submittedName>
        <fullName evidence="2">Uncharacterized protein</fullName>
    </submittedName>
</protein>
<feature type="transmembrane region" description="Helical" evidence="1">
    <location>
        <begin position="84"/>
        <end position="117"/>
    </location>
</feature>
<dbReference type="AlphaFoldDB" id="A0A839E565"/>